<dbReference type="SUPFAM" id="SSF55781">
    <property type="entry name" value="GAF domain-like"/>
    <property type="match status" value="1"/>
</dbReference>
<sequence length="412" mass="44574">MPNRPPEPSLRQQALWVTGLLDSPPEPSFDRLTDLVRMILDVPVALVSLIDRDRQFFKSQQGLPEPWCSLRQTPLSHSFCQHVVDQAEPLVVPDAREHPLVQDNLAIEDLSVVAYLGVPLATPDNVVIGSLCAIAPEPRQWTERDLATLEALAESVMTEIAVRYHLEQRNAAAAELEATSASLRLLNQDLESRVAERTEEVQGLANALTMAEQEERRRIGHVLHDDLQQVLHGVQMMLAVGDHHRASELVEHASRLTRTLAHELTPPVLHEGTLGELVGWLADQQKDVYGLEVEVDVEDGIPQVDEAVRVLLYGVLREFLFNVVKHAGAHRVLLTVEAAAAAGVRIVVADDGVGFDPLAARRAGGIGLAGARDRIRLVGGCLDITSAPGAGTRVSIEVPASPGLSGGSAAGP</sequence>
<dbReference type="InterPro" id="IPR036890">
    <property type="entry name" value="HATPase_C_sf"/>
</dbReference>
<evidence type="ECO:0000256" key="2">
    <source>
        <dbReference type="ARBA" id="ARBA00012438"/>
    </source>
</evidence>
<dbReference type="PANTHER" id="PTHR43102:SF2">
    <property type="entry name" value="GAF DOMAIN-CONTAINING PROTEIN"/>
    <property type="match status" value="1"/>
</dbReference>
<protein>
    <recommendedName>
        <fullName evidence="2">histidine kinase</fullName>
        <ecNumber evidence="2">2.7.13.3</ecNumber>
    </recommendedName>
</protein>
<dbReference type="InterPro" id="IPR004358">
    <property type="entry name" value="Sig_transdc_His_kin-like_C"/>
</dbReference>
<evidence type="ECO:0000313" key="6">
    <source>
        <dbReference type="Proteomes" id="UP000216339"/>
    </source>
</evidence>
<feature type="domain" description="Histidine kinase" evidence="4">
    <location>
        <begin position="218"/>
        <end position="402"/>
    </location>
</feature>
<comment type="caution">
    <text evidence="5">The sequence shown here is derived from an EMBL/GenBank/DDBJ whole genome shotgun (WGS) entry which is preliminary data.</text>
</comment>
<evidence type="ECO:0000259" key="4">
    <source>
        <dbReference type="PROSITE" id="PS50109"/>
    </source>
</evidence>
<evidence type="ECO:0000313" key="5">
    <source>
        <dbReference type="EMBL" id="PAP77595.1"/>
    </source>
</evidence>
<dbReference type="CDD" id="cd16917">
    <property type="entry name" value="HATPase_UhpB-NarQ-NarX-like"/>
    <property type="match status" value="1"/>
</dbReference>
<dbReference type="RefSeq" id="WP_095511264.1">
    <property type="nucleotide sequence ID" value="NZ_MQWD01000001.1"/>
</dbReference>
<dbReference type="EC" id="2.7.13.3" evidence="2"/>
<dbReference type="GO" id="GO:0004673">
    <property type="term" value="F:protein histidine kinase activity"/>
    <property type="evidence" value="ECO:0007669"/>
    <property type="project" value="UniProtKB-EC"/>
</dbReference>
<dbReference type="OrthoDB" id="9811889at2"/>
<dbReference type="PANTHER" id="PTHR43102">
    <property type="entry name" value="SLR1143 PROTEIN"/>
    <property type="match status" value="1"/>
</dbReference>
<dbReference type="SUPFAM" id="SSF55874">
    <property type="entry name" value="ATPase domain of HSP90 chaperone/DNA topoisomerase II/histidine kinase"/>
    <property type="match status" value="1"/>
</dbReference>
<proteinExistence type="predicted"/>
<dbReference type="Pfam" id="PF01590">
    <property type="entry name" value="GAF"/>
    <property type="match status" value="1"/>
</dbReference>
<evidence type="ECO:0000256" key="1">
    <source>
        <dbReference type="ARBA" id="ARBA00000085"/>
    </source>
</evidence>
<organism evidence="5 6">
    <name type="scientific">Rubrivirga marina</name>
    <dbReference type="NCBI Taxonomy" id="1196024"/>
    <lineage>
        <taxon>Bacteria</taxon>
        <taxon>Pseudomonadati</taxon>
        <taxon>Rhodothermota</taxon>
        <taxon>Rhodothermia</taxon>
        <taxon>Rhodothermales</taxon>
        <taxon>Rubricoccaceae</taxon>
        <taxon>Rubrivirga</taxon>
    </lineage>
</organism>
<dbReference type="PRINTS" id="PR00344">
    <property type="entry name" value="BCTRLSENSOR"/>
</dbReference>
<dbReference type="Gene3D" id="3.30.565.10">
    <property type="entry name" value="Histidine kinase-like ATPase, C-terminal domain"/>
    <property type="match status" value="1"/>
</dbReference>
<gene>
    <name evidence="5" type="ORF">BSZ37_14670</name>
</gene>
<dbReference type="PROSITE" id="PS50109">
    <property type="entry name" value="HIS_KIN"/>
    <property type="match status" value="1"/>
</dbReference>
<dbReference type="InterPro" id="IPR005467">
    <property type="entry name" value="His_kinase_dom"/>
</dbReference>
<dbReference type="AlphaFoldDB" id="A0A271J3R2"/>
<dbReference type="Pfam" id="PF02518">
    <property type="entry name" value="HATPase_c"/>
    <property type="match status" value="1"/>
</dbReference>
<dbReference type="Gene3D" id="3.30.450.40">
    <property type="match status" value="1"/>
</dbReference>
<dbReference type="Proteomes" id="UP000216339">
    <property type="component" value="Unassembled WGS sequence"/>
</dbReference>
<dbReference type="SMART" id="SM00387">
    <property type="entry name" value="HATPase_c"/>
    <property type="match status" value="1"/>
</dbReference>
<dbReference type="InterPro" id="IPR029016">
    <property type="entry name" value="GAF-like_dom_sf"/>
</dbReference>
<name>A0A271J3R2_9BACT</name>
<keyword evidence="3" id="KW-0175">Coiled coil</keyword>
<dbReference type="InterPro" id="IPR003018">
    <property type="entry name" value="GAF"/>
</dbReference>
<accession>A0A271J3R2</accession>
<feature type="coiled-coil region" evidence="3">
    <location>
        <begin position="173"/>
        <end position="207"/>
    </location>
</feature>
<evidence type="ECO:0000256" key="3">
    <source>
        <dbReference type="SAM" id="Coils"/>
    </source>
</evidence>
<dbReference type="InterPro" id="IPR003594">
    <property type="entry name" value="HATPase_dom"/>
</dbReference>
<reference evidence="5 6" key="1">
    <citation type="submission" date="2016-11" db="EMBL/GenBank/DDBJ databases">
        <title>Study of marine rhodopsin-containing bacteria.</title>
        <authorList>
            <person name="Yoshizawa S."/>
            <person name="Kumagai Y."/>
            <person name="Kogure K."/>
        </authorList>
    </citation>
    <scope>NUCLEOTIDE SEQUENCE [LARGE SCALE GENOMIC DNA]</scope>
    <source>
        <strain evidence="5 6">SAORIC-28</strain>
    </source>
</reference>
<dbReference type="SMART" id="SM00065">
    <property type="entry name" value="GAF"/>
    <property type="match status" value="1"/>
</dbReference>
<dbReference type="EMBL" id="MQWD01000001">
    <property type="protein sequence ID" value="PAP77595.1"/>
    <property type="molecule type" value="Genomic_DNA"/>
</dbReference>
<keyword evidence="6" id="KW-1185">Reference proteome</keyword>
<comment type="catalytic activity">
    <reaction evidence="1">
        <text>ATP + protein L-histidine = ADP + protein N-phospho-L-histidine.</text>
        <dbReference type="EC" id="2.7.13.3"/>
    </reaction>
</comment>